<dbReference type="PANTHER" id="PTHR21716">
    <property type="entry name" value="TRANSMEMBRANE PROTEIN"/>
    <property type="match status" value="1"/>
</dbReference>
<evidence type="ECO:0000256" key="1">
    <source>
        <dbReference type="ARBA" id="ARBA00004141"/>
    </source>
</evidence>
<sequence length="377" mass="41730">MQEKLEHRSFLLLLLLITGLFAYLLKPFFGALFWSCVIAIMFYPLHHYLTERWGGRRNLAALTTLVICAIMVIVPTLFVAASFFQEGAKIYQKLQDGDLDPGAYVEQLKTAFPAVQDFLGRFGIDLENFKSLLADSAVSSSRWIAENAVQLGQGTMTLFLNIGLLLYVTFFFLRDGPKLVMLLVRALPMGDEREHQLFDKFSEVTRATVKGNLVVAIVQGTLGGIIFWILDIPGPILWGVVMTVLSLIPVVGAGLIWAPVAIYLFAIGEWVDGAILTAFGAVVIGLVDNILRPILVGRDTKLPDYVVLLSTLGGFSLFGINGFVIGPLIAALFLTFWEIFIREFNPGFDPSDLSGEAELEEWQDQQEQASESSDRAK</sequence>
<feature type="region of interest" description="Disordered" evidence="6">
    <location>
        <begin position="352"/>
        <end position="377"/>
    </location>
</feature>
<evidence type="ECO:0000256" key="4">
    <source>
        <dbReference type="ARBA" id="ARBA00022989"/>
    </source>
</evidence>
<dbReference type="STRING" id="1526571.AT746_14215"/>
<feature type="transmembrane region" description="Helical" evidence="7">
    <location>
        <begin position="211"/>
        <end position="230"/>
    </location>
</feature>
<reference evidence="8 9" key="1">
    <citation type="submission" date="2015-12" db="EMBL/GenBank/DDBJ databases">
        <title>Complete genome of Lacimicrobium alkaliphilum KCTC 32984.</title>
        <authorList>
            <person name="Kim S.-G."/>
            <person name="Lee Y.-J."/>
        </authorList>
    </citation>
    <scope>NUCLEOTIDE SEQUENCE [LARGE SCALE GENOMIC DNA]</scope>
    <source>
        <strain evidence="8 9">YelD216</strain>
    </source>
</reference>
<evidence type="ECO:0000313" key="9">
    <source>
        <dbReference type="Proteomes" id="UP000068447"/>
    </source>
</evidence>
<dbReference type="EMBL" id="CP013650">
    <property type="protein sequence ID" value="ALS99296.1"/>
    <property type="molecule type" value="Genomic_DNA"/>
</dbReference>
<accession>A0A0U3B2K2</accession>
<keyword evidence="3 7" id="KW-0812">Transmembrane</keyword>
<keyword evidence="5 7" id="KW-0472">Membrane</keyword>
<evidence type="ECO:0000256" key="7">
    <source>
        <dbReference type="SAM" id="Phobius"/>
    </source>
</evidence>
<dbReference type="GO" id="GO:0016020">
    <property type="term" value="C:membrane"/>
    <property type="evidence" value="ECO:0007669"/>
    <property type="project" value="UniProtKB-SubCell"/>
</dbReference>
<dbReference type="AlphaFoldDB" id="A0A0U3B2K2"/>
<dbReference type="Proteomes" id="UP000068447">
    <property type="component" value="Chromosome"/>
</dbReference>
<evidence type="ECO:0008006" key="10">
    <source>
        <dbReference type="Google" id="ProtNLM"/>
    </source>
</evidence>
<dbReference type="PANTHER" id="PTHR21716:SF4">
    <property type="entry name" value="TRANSMEMBRANE PROTEIN 245"/>
    <property type="match status" value="1"/>
</dbReference>
<feature type="transmembrane region" description="Helical" evidence="7">
    <location>
        <begin position="315"/>
        <end position="337"/>
    </location>
</feature>
<feature type="transmembrane region" description="Helical" evidence="7">
    <location>
        <begin position="236"/>
        <end position="266"/>
    </location>
</feature>
<feature type="transmembrane region" description="Helical" evidence="7">
    <location>
        <begin position="61"/>
        <end position="84"/>
    </location>
</feature>
<proteinExistence type="inferred from homology"/>
<dbReference type="Pfam" id="PF01594">
    <property type="entry name" value="AI-2E_transport"/>
    <property type="match status" value="1"/>
</dbReference>
<dbReference type="KEGG" id="lal:AT746_14215"/>
<feature type="transmembrane region" description="Helical" evidence="7">
    <location>
        <begin position="31"/>
        <end position="49"/>
    </location>
</feature>
<feature type="transmembrane region" description="Helical" evidence="7">
    <location>
        <begin position="273"/>
        <end position="295"/>
    </location>
</feature>
<dbReference type="InterPro" id="IPR002549">
    <property type="entry name" value="AI-2E-like"/>
</dbReference>
<keyword evidence="9" id="KW-1185">Reference proteome</keyword>
<gene>
    <name evidence="8" type="ORF">AT746_14215</name>
</gene>
<comment type="subcellular location">
    <subcellularLocation>
        <location evidence="1">Membrane</location>
        <topology evidence="1">Multi-pass membrane protein</topology>
    </subcellularLocation>
</comment>
<comment type="similarity">
    <text evidence="2">Belongs to the autoinducer-2 exporter (AI-2E) (TC 2.A.86) family.</text>
</comment>
<feature type="transmembrane region" description="Helical" evidence="7">
    <location>
        <begin position="9"/>
        <end position="25"/>
    </location>
</feature>
<feature type="transmembrane region" description="Helical" evidence="7">
    <location>
        <begin position="151"/>
        <end position="173"/>
    </location>
</feature>
<dbReference type="RefSeq" id="WP_062481398.1">
    <property type="nucleotide sequence ID" value="NZ_CP013650.1"/>
</dbReference>
<keyword evidence="4 7" id="KW-1133">Transmembrane helix</keyword>
<evidence type="ECO:0000256" key="6">
    <source>
        <dbReference type="SAM" id="MobiDB-lite"/>
    </source>
</evidence>
<evidence type="ECO:0000256" key="2">
    <source>
        <dbReference type="ARBA" id="ARBA00009773"/>
    </source>
</evidence>
<organism evidence="8 9">
    <name type="scientific">Lacimicrobium alkaliphilum</name>
    <dbReference type="NCBI Taxonomy" id="1526571"/>
    <lineage>
        <taxon>Bacteria</taxon>
        <taxon>Pseudomonadati</taxon>
        <taxon>Pseudomonadota</taxon>
        <taxon>Gammaproteobacteria</taxon>
        <taxon>Alteromonadales</taxon>
        <taxon>Alteromonadaceae</taxon>
        <taxon>Lacimicrobium</taxon>
    </lineage>
</organism>
<name>A0A0U3B2K2_9ALTE</name>
<evidence type="ECO:0000256" key="3">
    <source>
        <dbReference type="ARBA" id="ARBA00022692"/>
    </source>
</evidence>
<evidence type="ECO:0000313" key="8">
    <source>
        <dbReference type="EMBL" id="ALS99296.1"/>
    </source>
</evidence>
<evidence type="ECO:0000256" key="5">
    <source>
        <dbReference type="ARBA" id="ARBA00023136"/>
    </source>
</evidence>
<dbReference type="OrthoDB" id="106838at2"/>
<feature type="compositionally biased region" description="Acidic residues" evidence="6">
    <location>
        <begin position="355"/>
        <end position="364"/>
    </location>
</feature>
<protein>
    <recommendedName>
        <fullName evidence="10">Permease</fullName>
    </recommendedName>
</protein>